<protein>
    <recommendedName>
        <fullName evidence="7">Mitotic-spindle organizing protein 1</fullName>
    </recommendedName>
</protein>
<gene>
    <name evidence="5" type="ORF">TeGR_g13677</name>
</gene>
<comment type="similarity">
    <text evidence="2">Belongs to the MOZART1 family.</text>
</comment>
<comment type="subcellular location">
    <subcellularLocation>
        <location evidence="1">Cytoplasm</location>
        <location evidence="1">Cytoskeleton</location>
        <location evidence="1">Microtubule organizing center</location>
    </subcellularLocation>
</comment>
<evidence type="ECO:0000313" key="6">
    <source>
        <dbReference type="Proteomes" id="UP001165060"/>
    </source>
</evidence>
<evidence type="ECO:0008006" key="7">
    <source>
        <dbReference type="Google" id="ProtNLM"/>
    </source>
</evidence>
<sequence length="68" mass="6927">MSTSDGAVLPDDMAALLQISNLLNTGLSAESLTALQSLIAAGASPEALVAVVKELRKEKEENDASAVS</sequence>
<name>A0ABQ6MQ64_9STRA</name>
<evidence type="ECO:0000256" key="1">
    <source>
        <dbReference type="ARBA" id="ARBA00004267"/>
    </source>
</evidence>
<organism evidence="5 6">
    <name type="scientific">Tetraparma gracilis</name>
    <dbReference type="NCBI Taxonomy" id="2962635"/>
    <lineage>
        <taxon>Eukaryota</taxon>
        <taxon>Sar</taxon>
        <taxon>Stramenopiles</taxon>
        <taxon>Ochrophyta</taxon>
        <taxon>Bolidophyceae</taxon>
        <taxon>Parmales</taxon>
        <taxon>Triparmaceae</taxon>
        <taxon>Tetraparma</taxon>
    </lineage>
</organism>
<dbReference type="PANTHER" id="PTHR28520:SF2">
    <property type="entry name" value="MITOTIC-SPINDLE ORGANIZING PROTEIN 1"/>
    <property type="match status" value="1"/>
</dbReference>
<keyword evidence="3" id="KW-0963">Cytoplasm</keyword>
<proteinExistence type="inferred from homology"/>
<dbReference type="PANTHER" id="PTHR28520">
    <property type="entry name" value="MITOTIC-SPINDLE ORGANIZING PROTEIN 1"/>
    <property type="match status" value="1"/>
</dbReference>
<evidence type="ECO:0000313" key="5">
    <source>
        <dbReference type="EMBL" id="GMI29922.1"/>
    </source>
</evidence>
<accession>A0ABQ6MQ64</accession>
<dbReference type="EMBL" id="BRYB01003071">
    <property type="protein sequence ID" value="GMI29922.1"/>
    <property type="molecule type" value="Genomic_DNA"/>
</dbReference>
<evidence type="ECO:0000256" key="4">
    <source>
        <dbReference type="ARBA" id="ARBA00023212"/>
    </source>
</evidence>
<evidence type="ECO:0000256" key="2">
    <source>
        <dbReference type="ARBA" id="ARBA00011015"/>
    </source>
</evidence>
<dbReference type="Pfam" id="PF12554">
    <property type="entry name" value="MOZART1"/>
    <property type="match status" value="1"/>
</dbReference>
<dbReference type="InterPro" id="IPR022214">
    <property type="entry name" value="MZT1"/>
</dbReference>
<keyword evidence="6" id="KW-1185">Reference proteome</keyword>
<evidence type="ECO:0000256" key="3">
    <source>
        <dbReference type="ARBA" id="ARBA00022490"/>
    </source>
</evidence>
<comment type="caution">
    <text evidence="5">The sequence shown here is derived from an EMBL/GenBank/DDBJ whole genome shotgun (WGS) entry which is preliminary data.</text>
</comment>
<keyword evidence="4" id="KW-0206">Cytoskeleton</keyword>
<dbReference type="Proteomes" id="UP001165060">
    <property type="component" value="Unassembled WGS sequence"/>
</dbReference>
<reference evidence="5 6" key="1">
    <citation type="journal article" date="2023" name="Commun. Biol.">
        <title>Genome analysis of Parmales, the sister group of diatoms, reveals the evolutionary specialization of diatoms from phago-mixotrophs to photoautotrophs.</title>
        <authorList>
            <person name="Ban H."/>
            <person name="Sato S."/>
            <person name="Yoshikawa S."/>
            <person name="Yamada K."/>
            <person name="Nakamura Y."/>
            <person name="Ichinomiya M."/>
            <person name="Sato N."/>
            <person name="Blanc-Mathieu R."/>
            <person name="Endo H."/>
            <person name="Kuwata A."/>
            <person name="Ogata H."/>
        </authorList>
    </citation>
    <scope>NUCLEOTIDE SEQUENCE [LARGE SCALE GENOMIC DNA]</scope>
</reference>